<keyword evidence="1" id="KW-0812">Transmembrane</keyword>
<organism evidence="2 3">
    <name type="scientific">Halorubellus litoreus</name>
    <dbReference type="NCBI Taxonomy" id="755308"/>
    <lineage>
        <taxon>Archaea</taxon>
        <taxon>Methanobacteriati</taxon>
        <taxon>Methanobacteriota</taxon>
        <taxon>Stenosarchaea group</taxon>
        <taxon>Halobacteria</taxon>
        <taxon>Halobacteriales</taxon>
        <taxon>Halorubellaceae</taxon>
        <taxon>Halorubellus</taxon>
    </lineage>
</organism>
<keyword evidence="1" id="KW-0472">Membrane</keyword>
<evidence type="ECO:0000313" key="3">
    <source>
        <dbReference type="Proteomes" id="UP001596395"/>
    </source>
</evidence>
<comment type="caution">
    <text evidence="2">The sequence shown here is derived from an EMBL/GenBank/DDBJ whole genome shotgun (WGS) entry which is preliminary data.</text>
</comment>
<keyword evidence="1" id="KW-1133">Transmembrane helix</keyword>
<evidence type="ECO:0000256" key="1">
    <source>
        <dbReference type="SAM" id="Phobius"/>
    </source>
</evidence>
<gene>
    <name evidence="2" type="ORF">ACFQGB_08290</name>
</gene>
<evidence type="ECO:0000313" key="2">
    <source>
        <dbReference type="EMBL" id="MFC6952860.1"/>
    </source>
</evidence>
<proteinExistence type="predicted"/>
<feature type="transmembrane region" description="Helical" evidence="1">
    <location>
        <begin position="146"/>
        <end position="163"/>
    </location>
</feature>
<name>A0ABD5VBX3_9EURY</name>
<protein>
    <submittedName>
        <fullName evidence="2">Uncharacterized protein</fullName>
    </submittedName>
</protein>
<dbReference type="RefSeq" id="WP_336349842.1">
    <property type="nucleotide sequence ID" value="NZ_JAZAQL010000002.1"/>
</dbReference>
<reference evidence="2 3" key="1">
    <citation type="journal article" date="2019" name="Int. J. Syst. Evol. Microbiol.">
        <title>The Global Catalogue of Microorganisms (GCM) 10K type strain sequencing project: providing services to taxonomists for standard genome sequencing and annotation.</title>
        <authorList>
            <consortium name="The Broad Institute Genomics Platform"/>
            <consortium name="The Broad Institute Genome Sequencing Center for Infectious Disease"/>
            <person name="Wu L."/>
            <person name="Ma J."/>
        </authorList>
    </citation>
    <scope>NUCLEOTIDE SEQUENCE [LARGE SCALE GENOMIC DNA]</scope>
    <source>
        <strain evidence="2 3">GX26</strain>
    </source>
</reference>
<dbReference type="Proteomes" id="UP001596395">
    <property type="component" value="Unassembled WGS sequence"/>
</dbReference>
<feature type="transmembrane region" description="Helical" evidence="1">
    <location>
        <begin position="29"/>
        <end position="46"/>
    </location>
</feature>
<dbReference type="AlphaFoldDB" id="A0ABD5VBX3"/>
<dbReference type="EMBL" id="JBHSXN010000002">
    <property type="protein sequence ID" value="MFC6952860.1"/>
    <property type="molecule type" value="Genomic_DNA"/>
</dbReference>
<keyword evidence="3" id="KW-1185">Reference proteome</keyword>
<feature type="transmembrane region" description="Helical" evidence="1">
    <location>
        <begin position="169"/>
        <end position="189"/>
    </location>
</feature>
<sequence length="303" mass="34333">MLPEFLDLLFICVLVWSLPAPRVWLLESMIASAVGWFVGIMLYIYYATKPLFDLFSVTARGRLLSGVILLSTLAPRIGEFALSHPLGVDRVQRWFDNDIAEDMTKMRRDLRRMYVENTDVKEDAPTKGELLADIKRTHSDLRRRHAIGEVLIGVGVGLIAIVISTVSVLASIGLLISVYSVVFTLSMLLRGFVVDTLAYSVEWVDEDAEMVRRPPRLATLGFMRGWNLMLLKNEANIHRLILLSLLRGEFVLGFELGEDLIEDVMKGEKEMDEAMDDLIEQEMGGSSMESRMMRSVIRRFFGV</sequence>
<accession>A0ABD5VBX3</accession>